<gene>
    <name evidence="3" type="ORF">CHO01_01790</name>
    <name evidence="4" type="ORF">HNR08_002880</name>
</gene>
<evidence type="ECO:0008006" key="7">
    <source>
        <dbReference type="Google" id="ProtNLM"/>
    </source>
</evidence>
<dbReference type="PANTHER" id="PTHR36509:SF3">
    <property type="entry name" value="SIGNAL PEPTIDE PROTEIN"/>
    <property type="match status" value="1"/>
</dbReference>
<evidence type="ECO:0000313" key="4">
    <source>
        <dbReference type="EMBL" id="MBB5474144.1"/>
    </source>
</evidence>
<dbReference type="OrthoDB" id="40820at2"/>
<dbReference type="InterPro" id="IPR010679">
    <property type="entry name" value="DUF1254"/>
</dbReference>
<dbReference type="Pfam" id="PF06742">
    <property type="entry name" value="DUF1214"/>
    <property type="match status" value="1"/>
</dbReference>
<protein>
    <recommendedName>
        <fullName evidence="7">Carboxylesterase</fullName>
    </recommendedName>
</protein>
<name>A0A511F792_9CELL</name>
<feature type="domain" description="DUF1214" evidence="1">
    <location>
        <begin position="219"/>
        <end position="298"/>
    </location>
</feature>
<dbReference type="InterPro" id="IPR037049">
    <property type="entry name" value="DUF1214_C_sf"/>
</dbReference>
<reference evidence="3 5" key="1">
    <citation type="submission" date="2019-07" db="EMBL/GenBank/DDBJ databases">
        <title>Whole genome shotgun sequence of Cellulomonas hominis NBRC 16055.</title>
        <authorList>
            <person name="Hosoyama A."/>
            <person name="Uohara A."/>
            <person name="Ohji S."/>
            <person name="Ichikawa N."/>
        </authorList>
    </citation>
    <scope>NUCLEOTIDE SEQUENCE [LARGE SCALE GENOMIC DNA]</scope>
    <source>
        <strain evidence="3 5">NBRC 16055</strain>
    </source>
</reference>
<dbReference type="Proteomes" id="UP000321723">
    <property type="component" value="Unassembled WGS sequence"/>
</dbReference>
<evidence type="ECO:0000259" key="2">
    <source>
        <dbReference type="Pfam" id="PF06863"/>
    </source>
</evidence>
<dbReference type="RefSeq" id="WP_146832127.1">
    <property type="nucleotide sequence ID" value="NZ_BJVQ01000002.1"/>
</dbReference>
<dbReference type="Pfam" id="PF06863">
    <property type="entry name" value="DUF1254"/>
    <property type="match status" value="1"/>
</dbReference>
<organism evidence="3 5">
    <name type="scientific">Cellulomonas hominis</name>
    <dbReference type="NCBI Taxonomy" id="156981"/>
    <lineage>
        <taxon>Bacteria</taxon>
        <taxon>Bacillati</taxon>
        <taxon>Actinomycetota</taxon>
        <taxon>Actinomycetes</taxon>
        <taxon>Micrococcales</taxon>
        <taxon>Cellulomonadaceae</taxon>
        <taxon>Cellulomonas</taxon>
    </lineage>
</organism>
<comment type="caution">
    <text evidence="3">The sequence shown here is derived from an EMBL/GenBank/DDBJ whole genome shotgun (WGS) entry which is preliminary data.</text>
</comment>
<dbReference type="Gene3D" id="2.60.120.600">
    <property type="entry name" value="Domain of unknown function DUF1214, C-terminal domain"/>
    <property type="match status" value="1"/>
</dbReference>
<dbReference type="InterPro" id="IPR010621">
    <property type="entry name" value="DUF1214"/>
</dbReference>
<dbReference type="Proteomes" id="UP000564629">
    <property type="component" value="Unassembled WGS sequence"/>
</dbReference>
<keyword evidence="5" id="KW-1185">Reference proteome</keyword>
<evidence type="ECO:0000259" key="1">
    <source>
        <dbReference type="Pfam" id="PF06742"/>
    </source>
</evidence>
<sequence>MNTRQVDVTTFARAETDLMLSRLLAQSGGVNRWFHHRTPTPLDDQPVIRLNRDTLYSFVVADISGGATLTLPDAGRRYLSAMVVDRDHYVTAVLHEPGEHALSADRHGTDVVLVGVRTLVDPDDAADVAHVAALQDRLGFTAASSRPFGAPDWDRASQDRTREALLALQRDLDGLDHAFGTRQEVDPVRHLLGTAAGWGGLPSTEATYLNAEPRLPLGSYELTVPADVPVDGFWSISLYDAHGYFPTGTGGAVSLNSITAARDADGSVTLRFGGEPGRPNQLPLVDGWNYLVRLYRPRPAVLDGSWTFPELRATTG</sequence>
<feature type="domain" description="DUF1254" evidence="2">
    <location>
        <begin position="31"/>
        <end position="91"/>
    </location>
</feature>
<evidence type="ECO:0000313" key="5">
    <source>
        <dbReference type="Proteomes" id="UP000321723"/>
    </source>
</evidence>
<dbReference type="EMBL" id="BJVQ01000002">
    <property type="protein sequence ID" value="GEL45063.1"/>
    <property type="molecule type" value="Genomic_DNA"/>
</dbReference>
<evidence type="ECO:0000313" key="3">
    <source>
        <dbReference type="EMBL" id="GEL45063.1"/>
    </source>
</evidence>
<dbReference type="SUPFAM" id="SSF160935">
    <property type="entry name" value="VPA0735-like"/>
    <property type="match status" value="1"/>
</dbReference>
<proteinExistence type="predicted"/>
<evidence type="ECO:0000313" key="6">
    <source>
        <dbReference type="Proteomes" id="UP000564629"/>
    </source>
</evidence>
<dbReference type="PANTHER" id="PTHR36509">
    <property type="entry name" value="BLL3101 PROTEIN"/>
    <property type="match status" value="1"/>
</dbReference>
<dbReference type="AlphaFoldDB" id="A0A511F792"/>
<reference evidence="4 6" key="2">
    <citation type="submission" date="2020-08" db="EMBL/GenBank/DDBJ databases">
        <title>Sequencing the genomes of 1000 actinobacteria strains.</title>
        <authorList>
            <person name="Klenk H.-P."/>
        </authorList>
    </citation>
    <scope>NUCLEOTIDE SEQUENCE [LARGE SCALE GENOMIC DNA]</scope>
    <source>
        <strain evidence="4 6">DSM 9581</strain>
    </source>
</reference>
<accession>A0A511F792</accession>
<dbReference type="EMBL" id="JACHDN010000001">
    <property type="protein sequence ID" value="MBB5474144.1"/>
    <property type="molecule type" value="Genomic_DNA"/>
</dbReference>